<feature type="signal peptide" evidence="1">
    <location>
        <begin position="1"/>
        <end position="23"/>
    </location>
</feature>
<protein>
    <recommendedName>
        <fullName evidence="4">Lipoprotein</fullName>
    </recommendedName>
</protein>
<dbReference type="Proteomes" id="UP001159179">
    <property type="component" value="Unassembled WGS sequence"/>
</dbReference>
<accession>A0AAW6STQ7</accession>
<comment type="caution">
    <text evidence="2">The sequence shown here is derived from an EMBL/GenBank/DDBJ whole genome shotgun (WGS) entry which is preliminary data.</text>
</comment>
<evidence type="ECO:0000256" key="1">
    <source>
        <dbReference type="SAM" id="SignalP"/>
    </source>
</evidence>
<dbReference type="PROSITE" id="PS51257">
    <property type="entry name" value="PROKAR_LIPOPROTEIN"/>
    <property type="match status" value="1"/>
</dbReference>
<dbReference type="AlphaFoldDB" id="A0AAW6STQ7"/>
<name>A0AAW6STQ7_9BACI</name>
<keyword evidence="1" id="KW-0732">Signal</keyword>
<dbReference type="EMBL" id="JAROYP010000002">
    <property type="protein sequence ID" value="MDH5159949.1"/>
    <property type="molecule type" value="Genomic_DNA"/>
</dbReference>
<feature type="chain" id="PRO_5043453960" description="Lipoprotein" evidence="1">
    <location>
        <begin position="24"/>
        <end position="235"/>
    </location>
</feature>
<dbReference type="GeneID" id="79866863"/>
<evidence type="ECO:0000313" key="3">
    <source>
        <dbReference type="Proteomes" id="UP001159179"/>
    </source>
</evidence>
<evidence type="ECO:0000313" key="2">
    <source>
        <dbReference type="EMBL" id="MDH5159949.1"/>
    </source>
</evidence>
<sequence length="235" mass="27105">MKRLTLLFLVCISITMLSGCLYPQEKLTENQIPYEDQIQSVQTAVDKFQKDNGGILPIKTRDQSTPIYEKYPIDYKKIVPQYLSDSPGNSYENGGIFQYVLIDVETNPTVKIFDLRIAEKIRELHMRINAQGYPPYKNEVSKNVYTLNYKKIGYKEEPFVVSPYTNNNLPFVVTGQGDIFVDYSSDLYHVLRNKNVKVKPGEDIRHILTDDSLFVPAYSLPYTINQKNEPIFLAK</sequence>
<gene>
    <name evidence="2" type="ORF">P5X88_03315</name>
</gene>
<dbReference type="RefSeq" id="WP_212942894.1">
    <property type="nucleotide sequence ID" value="NZ_BOQX01000002.1"/>
</dbReference>
<organism evidence="2 3">
    <name type="scientific">Heyndrickxia oleronia</name>
    <dbReference type="NCBI Taxonomy" id="38875"/>
    <lineage>
        <taxon>Bacteria</taxon>
        <taxon>Bacillati</taxon>
        <taxon>Bacillota</taxon>
        <taxon>Bacilli</taxon>
        <taxon>Bacillales</taxon>
        <taxon>Bacillaceae</taxon>
        <taxon>Heyndrickxia</taxon>
    </lineage>
</organism>
<evidence type="ECO:0008006" key="4">
    <source>
        <dbReference type="Google" id="ProtNLM"/>
    </source>
</evidence>
<proteinExistence type="predicted"/>
<reference evidence="2" key="1">
    <citation type="submission" date="2023-03" db="EMBL/GenBank/DDBJ databases">
        <title>Bacterial isolates from washroom surfaces on a university campus.</title>
        <authorList>
            <person name="Holman D.B."/>
            <person name="Gzyl K.E."/>
            <person name="Taheri A.E."/>
        </authorList>
    </citation>
    <scope>NUCLEOTIDE SEQUENCE</scope>
    <source>
        <strain evidence="2">RD03</strain>
    </source>
</reference>